<evidence type="ECO:0000313" key="3">
    <source>
        <dbReference type="Proteomes" id="UP001549749"/>
    </source>
</evidence>
<gene>
    <name evidence="2" type="ORF">ABR189_26550</name>
</gene>
<reference evidence="2 3" key="1">
    <citation type="submission" date="2024-06" db="EMBL/GenBank/DDBJ databases">
        <title>Chitinophaga defluvii sp. nov., isolated from municipal sewage.</title>
        <authorList>
            <person name="Zhang L."/>
        </authorList>
    </citation>
    <scope>NUCLEOTIDE SEQUENCE [LARGE SCALE GENOMIC DNA]</scope>
    <source>
        <strain evidence="2 3">H8</strain>
    </source>
</reference>
<dbReference type="RefSeq" id="WP_354663525.1">
    <property type="nucleotide sequence ID" value="NZ_JBEXAC010000002.1"/>
</dbReference>
<keyword evidence="1" id="KW-0812">Transmembrane</keyword>
<evidence type="ECO:0000313" key="2">
    <source>
        <dbReference type="EMBL" id="MET7000973.1"/>
    </source>
</evidence>
<evidence type="ECO:0000256" key="1">
    <source>
        <dbReference type="SAM" id="Phobius"/>
    </source>
</evidence>
<keyword evidence="3" id="KW-1185">Reference proteome</keyword>
<keyword evidence="1" id="KW-1133">Transmembrane helix</keyword>
<keyword evidence="1" id="KW-0472">Membrane</keyword>
<organism evidence="2 3">
    <name type="scientific">Chitinophaga defluvii</name>
    <dbReference type="NCBI Taxonomy" id="3163343"/>
    <lineage>
        <taxon>Bacteria</taxon>
        <taxon>Pseudomonadati</taxon>
        <taxon>Bacteroidota</taxon>
        <taxon>Chitinophagia</taxon>
        <taxon>Chitinophagales</taxon>
        <taxon>Chitinophagaceae</taxon>
        <taxon>Chitinophaga</taxon>
    </lineage>
</organism>
<feature type="transmembrane region" description="Helical" evidence="1">
    <location>
        <begin position="118"/>
        <end position="139"/>
    </location>
</feature>
<sequence length="144" mass="16573">MRSPEQHMTHAELMEMVSEGVIENYVFGFATPEEASHLRIQANIHPWLQTEIERVELSLEQLAFAEAPLPPVHIKQQLMHRIYQESSSYEPVTPAEDYGYDYAPTTNNHITVDKNWRIVLIALLTVITLSFIAGVYFYFKSAGY</sequence>
<protein>
    <submittedName>
        <fullName evidence="2">Uncharacterized protein</fullName>
    </submittedName>
</protein>
<dbReference type="Proteomes" id="UP001549749">
    <property type="component" value="Unassembled WGS sequence"/>
</dbReference>
<accession>A0ABV2TD74</accession>
<name>A0ABV2TD74_9BACT</name>
<dbReference type="EMBL" id="JBEXAC010000002">
    <property type="protein sequence ID" value="MET7000973.1"/>
    <property type="molecule type" value="Genomic_DNA"/>
</dbReference>
<proteinExistence type="predicted"/>
<comment type="caution">
    <text evidence="2">The sequence shown here is derived from an EMBL/GenBank/DDBJ whole genome shotgun (WGS) entry which is preliminary data.</text>
</comment>